<comment type="caution">
    <text evidence="1">The sequence shown here is derived from an EMBL/GenBank/DDBJ whole genome shotgun (WGS) entry which is preliminary data.</text>
</comment>
<sequence>MFGKLAEYNQAVETWSECVELVNCFFDANDVKDEKKASIFLTMALSGQRTFEDSEIHVSFSTLYKRSKISKSESSSENEVDDNKTDKENNVKMTGVKLGRTVLNALKDLGLDRSKCIGISTEACTVMTSELVGAISEIKKEYLKNHYSKEVSKVFNLQSLLPEKCCAATMESSIQVAQQLVKQYWKVLGKDEDDCQSYLKAETKLWVTK</sequence>
<keyword evidence="2" id="KW-1185">Reference proteome</keyword>
<evidence type="ECO:0000313" key="2">
    <source>
        <dbReference type="Proteomes" id="UP000827092"/>
    </source>
</evidence>
<gene>
    <name evidence="1" type="ORF">JTE90_008636</name>
</gene>
<accession>A0AAV6U0X3</accession>
<reference evidence="1 2" key="1">
    <citation type="journal article" date="2022" name="Nat. Ecol. Evol.">
        <title>A masculinizing supergene underlies an exaggerated male reproductive morph in a spider.</title>
        <authorList>
            <person name="Hendrickx F."/>
            <person name="De Corte Z."/>
            <person name="Sonet G."/>
            <person name="Van Belleghem S.M."/>
            <person name="Kostlbacher S."/>
            <person name="Vangestel C."/>
        </authorList>
    </citation>
    <scope>NUCLEOTIDE SEQUENCE [LARGE SCALE GENOMIC DNA]</scope>
    <source>
        <strain evidence="1">W744_W776</strain>
    </source>
</reference>
<dbReference type="Proteomes" id="UP000827092">
    <property type="component" value="Unassembled WGS sequence"/>
</dbReference>
<dbReference type="EMBL" id="JAFNEN010000778">
    <property type="protein sequence ID" value="KAG8177452.1"/>
    <property type="molecule type" value="Genomic_DNA"/>
</dbReference>
<organism evidence="1 2">
    <name type="scientific">Oedothorax gibbosus</name>
    <dbReference type="NCBI Taxonomy" id="931172"/>
    <lineage>
        <taxon>Eukaryota</taxon>
        <taxon>Metazoa</taxon>
        <taxon>Ecdysozoa</taxon>
        <taxon>Arthropoda</taxon>
        <taxon>Chelicerata</taxon>
        <taxon>Arachnida</taxon>
        <taxon>Araneae</taxon>
        <taxon>Araneomorphae</taxon>
        <taxon>Entelegynae</taxon>
        <taxon>Araneoidea</taxon>
        <taxon>Linyphiidae</taxon>
        <taxon>Erigoninae</taxon>
        <taxon>Oedothorax</taxon>
    </lineage>
</organism>
<proteinExistence type="predicted"/>
<protein>
    <submittedName>
        <fullName evidence="1">Uncharacterized protein</fullName>
    </submittedName>
</protein>
<name>A0AAV6U0X3_9ARAC</name>
<dbReference type="AlphaFoldDB" id="A0AAV6U0X3"/>
<evidence type="ECO:0000313" key="1">
    <source>
        <dbReference type="EMBL" id="KAG8177452.1"/>
    </source>
</evidence>